<proteinExistence type="predicted"/>
<name>A0ACC2I1G4_9PEZI</name>
<reference evidence="1" key="1">
    <citation type="submission" date="2022-11" db="EMBL/GenBank/DDBJ databases">
        <title>Genome Sequence of Nemania bipapillata.</title>
        <authorList>
            <person name="Buettner E."/>
        </authorList>
    </citation>
    <scope>NUCLEOTIDE SEQUENCE</scope>
    <source>
        <strain evidence="1">CP14</strain>
    </source>
</reference>
<evidence type="ECO:0000313" key="2">
    <source>
        <dbReference type="Proteomes" id="UP001153334"/>
    </source>
</evidence>
<dbReference type="Proteomes" id="UP001153334">
    <property type="component" value="Unassembled WGS sequence"/>
</dbReference>
<dbReference type="EMBL" id="JAPESX010002255">
    <property type="protein sequence ID" value="KAJ8108601.1"/>
    <property type="molecule type" value="Genomic_DNA"/>
</dbReference>
<accession>A0ACC2I1G4</accession>
<keyword evidence="2" id="KW-1185">Reference proteome</keyword>
<sequence>MSTNNMDNVASEPGTSAPRMEVFDVAIDLQYARAPIEAEQYAREPWIYYSNAVSAYLSSRQGKLLRFKTEMGKKDAAAWKRVEHEIERIEALRERFRGNKLKRALMEELDECRRKLRAELWKDTTERKIEVEKRLPGPNNRKPREDQLAVLQRLVGKEPPIQAEEGDEGYRREALDGFKAGVMHFKKEESGNSWKGFSPSNYDASYPNQKLTMRKILAPGDDNPLSANGSDEEELRYFHFPANNMEWIEKAMTILYGDDKAGAEKILAREFWRAPFQPRPEKTLNFVSETSTKSNTGNAPYQNKNGGKNIAIFLPYLHWETSSRRARMVEIVDEVIRPKGQKKNKRKDVADVVKDRKKSDHKKKRCYRHYIGDYLMAVAKVAEEMDYEDDEHLLRDSISAKAPLHRPEVMDLFASAIGHVTEQTAVAYESFWRNLSIESHITPSVDGNFSHHKRLDINPEGIILQEAQDIAEELRIMGRVFADQWKVTKDLKRHLTHPEGEYTDQVQHGLSNHRGSFGSQGSPPMSANIQVVHEVAVLVEDIGDRQAEIKDLEDSALRACQQLEKLLSLKQQQASIVEAKAALRRADESVKQGRAIMAFTLVTIFFVNTSFD</sequence>
<evidence type="ECO:0000313" key="1">
    <source>
        <dbReference type="EMBL" id="KAJ8108601.1"/>
    </source>
</evidence>
<protein>
    <submittedName>
        <fullName evidence="1">Uncharacterized protein</fullName>
    </submittedName>
</protein>
<comment type="caution">
    <text evidence="1">The sequence shown here is derived from an EMBL/GenBank/DDBJ whole genome shotgun (WGS) entry which is preliminary data.</text>
</comment>
<gene>
    <name evidence="1" type="ORF">ONZ43_g6374</name>
</gene>
<organism evidence="1 2">
    <name type="scientific">Nemania bipapillata</name>
    <dbReference type="NCBI Taxonomy" id="110536"/>
    <lineage>
        <taxon>Eukaryota</taxon>
        <taxon>Fungi</taxon>
        <taxon>Dikarya</taxon>
        <taxon>Ascomycota</taxon>
        <taxon>Pezizomycotina</taxon>
        <taxon>Sordariomycetes</taxon>
        <taxon>Xylariomycetidae</taxon>
        <taxon>Xylariales</taxon>
        <taxon>Xylariaceae</taxon>
        <taxon>Nemania</taxon>
    </lineage>
</organism>